<reference evidence="3" key="1">
    <citation type="submission" date="2021-01" db="EMBL/GenBank/DDBJ databases">
        <authorList>
            <person name="Corre E."/>
            <person name="Pelletier E."/>
            <person name="Niang G."/>
            <person name="Scheremetjew M."/>
            <person name="Finn R."/>
            <person name="Kale V."/>
            <person name="Holt S."/>
            <person name="Cochrane G."/>
            <person name="Meng A."/>
            <person name="Brown T."/>
            <person name="Cohen L."/>
        </authorList>
    </citation>
    <scope>NUCLEOTIDE SEQUENCE</scope>
    <source>
        <strain evidence="3">308</strain>
    </source>
</reference>
<proteinExistence type="predicted"/>
<feature type="compositionally biased region" description="Polar residues" evidence="1">
    <location>
        <begin position="711"/>
        <end position="720"/>
    </location>
</feature>
<dbReference type="SUPFAM" id="SSF82171">
    <property type="entry name" value="DPP6 N-terminal domain-like"/>
    <property type="match status" value="1"/>
</dbReference>
<feature type="compositionally biased region" description="Low complexity" evidence="1">
    <location>
        <begin position="579"/>
        <end position="611"/>
    </location>
</feature>
<evidence type="ECO:0000313" key="3">
    <source>
        <dbReference type="EMBL" id="CAD8899790.1"/>
    </source>
</evidence>
<name>A0A7S1BW51_9STRA</name>
<dbReference type="EMBL" id="HBFR01037074">
    <property type="protein sequence ID" value="CAD8899790.1"/>
    <property type="molecule type" value="Transcribed_RNA"/>
</dbReference>
<feature type="region of interest" description="Disordered" evidence="1">
    <location>
        <begin position="577"/>
        <end position="611"/>
    </location>
</feature>
<keyword evidence="2" id="KW-0812">Transmembrane</keyword>
<feature type="region of interest" description="Disordered" evidence="1">
    <location>
        <begin position="869"/>
        <end position="902"/>
    </location>
</feature>
<organism evidence="3">
    <name type="scientific">Corethron hystrix</name>
    <dbReference type="NCBI Taxonomy" id="216773"/>
    <lineage>
        <taxon>Eukaryota</taxon>
        <taxon>Sar</taxon>
        <taxon>Stramenopiles</taxon>
        <taxon>Ochrophyta</taxon>
        <taxon>Bacillariophyta</taxon>
        <taxon>Coscinodiscophyceae</taxon>
        <taxon>Corethrophycidae</taxon>
        <taxon>Corethrales</taxon>
        <taxon>Corethraceae</taxon>
        <taxon>Corethron</taxon>
    </lineage>
</organism>
<gene>
    <name evidence="3" type="ORF">CHYS00102_LOCUS27006</name>
</gene>
<keyword evidence="2" id="KW-0472">Membrane</keyword>
<evidence type="ECO:0000256" key="2">
    <source>
        <dbReference type="SAM" id="Phobius"/>
    </source>
</evidence>
<keyword evidence="2" id="KW-1133">Transmembrane helix</keyword>
<accession>A0A7S1BW51</accession>
<feature type="compositionally biased region" description="Polar residues" evidence="1">
    <location>
        <begin position="891"/>
        <end position="902"/>
    </location>
</feature>
<dbReference type="AlphaFoldDB" id="A0A7S1BW51"/>
<feature type="compositionally biased region" description="Basic and acidic residues" evidence="1">
    <location>
        <begin position="878"/>
        <end position="887"/>
    </location>
</feature>
<protein>
    <recommendedName>
        <fullName evidence="4">ShKT domain-containing protein</fullName>
    </recommendedName>
</protein>
<feature type="region of interest" description="Disordered" evidence="1">
    <location>
        <begin position="812"/>
        <end position="834"/>
    </location>
</feature>
<feature type="compositionally biased region" description="Polar residues" evidence="1">
    <location>
        <begin position="820"/>
        <end position="834"/>
    </location>
</feature>
<feature type="region of interest" description="Disordered" evidence="1">
    <location>
        <begin position="694"/>
        <end position="720"/>
    </location>
</feature>
<evidence type="ECO:0000256" key="1">
    <source>
        <dbReference type="SAM" id="MobiDB-lite"/>
    </source>
</evidence>
<feature type="transmembrane region" description="Helical" evidence="2">
    <location>
        <begin position="908"/>
        <end position="926"/>
    </location>
</feature>
<evidence type="ECO:0008006" key="4">
    <source>
        <dbReference type="Google" id="ProtNLM"/>
    </source>
</evidence>
<feature type="compositionally biased region" description="Low complexity" evidence="1">
    <location>
        <begin position="694"/>
        <end position="710"/>
    </location>
</feature>
<sequence>MSETRNTNQFRSYQINLPGNERQYVEQDFLENYTTVSSDGSTIAMIVSRYLNNKIETCIQASSLTASSNRFSSLGEEICFYNANYRSLDDYFSLALSSNGSSMAFGRKYHNIINATKVDIEIHEYKNEKWVRKKIQYSDVNRPTVISVQNILFAPNGRRLAILGYGIFRKKEVYSLFVFERGDGSWRQIGTNVLRGLSDLFSPKSLSFSENGNIIAVSGLAKHSSGKEGIIRVFSYKKMVGWKRMGLDIESEAAFYGRGNLFSLGSDGESIVVMTNNNFLSGSSITLYTYTNKHEWQRVNDAILSLTPLRESSSIMYLSTGRFKVYAFQCYEEIQNKNKMVHLLYYEHSTKSWKEINSGQSLSPYESNFVGGDCSSVKPLKNEKMAFITLGRSHNFHDLSNSSTKRFLSKSLESEPQVSVITEQCVDVEEAFCKIAMQMEICSYYNVKSLCAKSCNVCGADKISKSRGKTKPSTKTIDNCKDNEEFSYRGHKCTYISFLIHFISSCAELQMYYFSVHEQLLFMQNCPKSCNTCSISRNSNSTLQSKKFTTTSPNFTSKSLAMIHSYEQKPKPTLTDDISVSPTAVPSKSPSAVPSKSPLAVPSKSPSAVPSKSPFISSPIYHKSEKSFTSFSAVSSKNCYDNPWFSSKGYACNSILFFKHFITSCEYLHEFNFNEYQKSLFIQNCPKSCESCSTSKRSESSPTPSQSVSSNIKKNSNQQVVSISNISPTSAPEAKIFSSNKYPSSNSSYHCKDKEVFYKGFSCKSIGFLMQYFDSCKQLPKELGLDLNDIYFFIDKCPVVCKSCVRVKHNPKQSHALGGHTSSEITSSPPTMNLQPTISKTLRPSWLPQSDLPYTLTPKQVKMVGKTGRNSTFISSEHPTDDSRPEVAHGYSSQKNTHTSKAPHQTKMLGNFVIGTITFIISLFFVI</sequence>